<accession>F8F9D9</accession>
<organism evidence="1 2">
    <name type="scientific">Paenibacillus mucilaginosus (strain KNP414)</name>
    <dbReference type="NCBI Taxonomy" id="1036673"/>
    <lineage>
        <taxon>Bacteria</taxon>
        <taxon>Bacillati</taxon>
        <taxon>Bacillota</taxon>
        <taxon>Bacilli</taxon>
        <taxon>Bacillales</taxon>
        <taxon>Paenibacillaceae</taxon>
        <taxon>Paenibacillus</taxon>
    </lineage>
</organism>
<evidence type="ECO:0000313" key="2">
    <source>
        <dbReference type="Proteomes" id="UP000006620"/>
    </source>
</evidence>
<sequence length="61" mass="6766">MACNDLISQHFYLHSFALLNLTQRIVPVNYNHLIGSISCSDKGTNKDKTGPDSTCDFPIIP</sequence>
<reference evidence="1 2" key="2">
    <citation type="journal article" date="2013" name="Genome Announc.">
        <title>Genome Sequence of Growth-Improving Paenibacillus mucilaginosus Strain KNP414.</title>
        <authorList>
            <person name="Lu J.J."/>
            <person name="Wang J.F."/>
            <person name="Hu X.F."/>
        </authorList>
    </citation>
    <scope>NUCLEOTIDE SEQUENCE [LARGE SCALE GENOMIC DNA]</scope>
    <source>
        <strain evidence="1 2">KNP414</strain>
    </source>
</reference>
<dbReference type="Proteomes" id="UP000006620">
    <property type="component" value="Chromosome"/>
</dbReference>
<dbReference type="EMBL" id="CP002869">
    <property type="protein sequence ID" value="AEI43628.1"/>
    <property type="molecule type" value="Genomic_DNA"/>
</dbReference>
<reference evidence="2" key="1">
    <citation type="submission" date="2011-06" db="EMBL/GenBank/DDBJ databases">
        <title>Complete genome sequence of Paenibacillus mucilaginosus KNP414.</title>
        <authorList>
            <person name="Wang J."/>
            <person name="Hu S."/>
            <person name="Hu X."/>
            <person name="Zhang B."/>
            <person name="Dong D."/>
            <person name="Zhang S."/>
            <person name="Zhao K."/>
            <person name="Wu D."/>
        </authorList>
    </citation>
    <scope>NUCLEOTIDE SEQUENCE [LARGE SCALE GENOMIC DNA]</scope>
    <source>
        <strain evidence="2">KNP414</strain>
    </source>
</reference>
<evidence type="ECO:0000313" key="1">
    <source>
        <dbReference type="EMBL" id="AEI43628.1"/>
    </source>
</evidence>
<dbReference type="AlphaFoldDB" id="F8F9D9"/>
<name>F8F9D9_PAEMK</name>
<gene>
    <name evidence="1" type="ordered locus">KNP414_05104</name>
</gene>
<dbReference type="KEGG" id="pms:KNP414_05104"/>
<dbReference type="HOGENOM" id="CLU_2918302_0_0_9"/>
<protein>
    <submittedName>
        <fullName evidence="1">Uncharacterized protein</fullName>
    </submittedName>
</protein>
<proteinExistence type="predicted"/>